<evidence type="ECO:0000313" key="1">
    <source>
        <dbReference type="EMBL" id="SMB97919.1"/>
    </source>
</evidence>
<organism evidence="1 2">
    <name type="scientific">Thermanaeromonas toyohensis ToBE</name>
    <dbReference type="NCBI Taxonomy" id="698762"/>
    <lineage>
        <taxon>Bacteria</taxon>
        <taxon>Bacillati</taxon>
        <taxon>Bacillota</taxon>
        <taxon>Clostridia</taxon>
        <taxon>Neomoorellales</taxon>
        <taxon>Neomoorellaceae</taxon>
        <taxon>Thermanaeromonas</taxon>
    </lineage>
</organism>
<accession>A0A1W1VX10</accession>
<sequence length="64" mass="7171">MLVRMKVSRDLYYAGELVTVDENTAQEWNSVGLAEPARCEECGGQLEDAGCAVYCPECGLRRWK</sequence>
<name>A0A1W1VX10_9FIRM</name>
<protein>
    <submittedName>
        <fullName evidence="1">Uncharacterized protein</fullName>
    </submittedName>
</protein>
<dbReference type="Proteomes" id="UP000192569">
    <property type="component" value="Chromosome I"/>
</dbReference>
<evidence type="ECO:0000313" key="2">
    <source>
        <dbReference type="Proteomes" id="UP000192569"/>
    </source>
</evidence>
<dbReference type="EMBL" id="LT838272">
    <property type="protein sequence ID" value="SMB97919.1"/>
    <property type="molecule type" value="Genomic_DNA"/>
</dbReference>
<dbReference type="STRING" id="698762.SAMN00808754_2026"/>
<proteinExistence type="predicted"/>
<dbReference type="AlphaFoldDB" id="A0A1W1VX10"/>
<gene>
    <name evidence="1" type="ORF">SAMN00808754_2026</name>
</gene>
<keyword evidence="2" id="KW-1185">Reference proteome</keyword>
<reference evidence="1 2" key="1">
    <citation type="submission" date="2017-04" db="EMBL/GenBank/DDBJ databases">
        <authorList>
            <person name="Afonso C.L."/>
            <person name="Miller P.J."/>
            <person name="Scott M.A."/>
            <person name="Spackman E."/>
            <person name="Goraichik I."/>
            <person name="Dimitrov K.M."/>
            <person name="Suarez D.L."/>
            <person name="Swayne D.E."/>
        </authorList>
    </citation>
    <scope>NUCLEOTIDE SEQUENCE [LARGE SCALE GENOMIC DNA]</scope>
    <source>
        <strain evidence="1 2">ToBE</strain>
    </source>
</reference>